<evidence type="ECO:0000259" key="6">
    <source>
        <dbReference type="Pfam" id="PF20519"/>
    </source>
</evidence>
<evidence type="ECO:0000256" key="5">
    <source>
        <dbReference type="ARBA" id="ARBA00023136"/>
    </source>
</evidence>
<evidence type="ECO:0000256" key="3">
    <source>
        <dbReference type="ARBA" id="ARBA00022692"/>
    </source>
</evidence>
<dbReference type="GO" id="GO:0005262">
    <property type="term" value="F:calcium channel activity"/>
    <property type="evidence" value="ECO:0007669"/>
    <property type="project" value="TreeGrafter"/>
</dbReference>
<protein>
    <recommendedName>
        <fullName evidence="6">Polycystin domain-containing protein</fullName>
    </recommendedName>
</protein>
<keyword evidence="5" id="KW-0472">Membrane</keyword>
<organism evidence="7 8">
    <name type="scientific">Rotaria magnacalcarata</name>
    <dbReference type="NCBI Taxonomy" id="392030"/>
    <lineage>
        <taxon>Eukaryota</taxon>
        <taxon>Metazoa</taxon>
        <taxon>Spiralia</taxon>
        <taxon>Gnathifera</taxon>
        <taxon>Rotifera</taxon>
        <taxon>Eurotatoria</taxon>
        <taxon>Bdelloidea</taxon>
        <taxon>Philodinida</taxon>
        <taxon>Philodinidae</taxon>
        <taxon>Rotaria</taxon>
    </lineage>
</organism>
<feature type="non-terminal residue" evidence="7">
    <location>
        <position position="1"/>
    </location>
</feature>
<evidence type="ECO:0000313" key="7">
    <source>
        <dbReference type="EMBL" id="CAF5226315.1"/>
    </source>
</evidence>
<dbReference type="PANTHER" id="PTHR10877">
    <property type="entry name" value="POLYCYSTIN FAMILY MEMBER"/>
    <property type="match status" value="1"/>
</dbReference>
<dbReference type="EMBL" id="CAJOBI010361303">
    <property type="protein sequence ID" value="CAF5226315.1"/>
    <property type="molecule type" value="Genomic_DNA"/>
</dbReference>
<keyword evidence="4" id="KW-1133">Transmembrane helix</keyword>
<gene>
    <name evidence="7" type="ORF">SMN809_LOCUS84732</name>
</gene>
<evidence type="ECO:0000256" key="4">
    <source>
        <dbReference type="ARBA" id="ARBA00022989"/>
    </source>
</evidence>
<evidence type="ECO:0000313" key="8">
    <source>
        <dbReference type="Proteomes" id="UP000676336"/>
    </source>
</evidence>
<dbReference type="Pfam" id="PF20519">
    <property type="entry name" value="Polycystin_dom"/>
    <property type="match status" value="1"/>
</dbReference>
<comment type="similarity">
    <text evidence="2">Belongs to the polycystin family.</text>
</comment>
<comment type="caution">
    <text evidence="7">The sequence shown here is derived from an EMBL/GenBank/DDBJ whole genome shotgun (WGS) entry which is preliminary data.</text>
</comment>
<dbReference type="GO" id="GO:0050982">
    <property type="term" value="P:detection of mechanical stimulus"/>
    <property type="evidence" value="ECO:0007669"/>
    <property type="project" value="TreeGrafter"/>
</dbReference>
<dbReference type="GO" id="GO:0016020">
    <property type="term" value="C:membrane"/>
    <property type="evidence" value="ECO:0007669"/>
    <property type="project" value="UniProtKB-SubCell"/>
</dbReference>
<sequence length="107" mass="12222">KLDTCIYVGDQTTYSAGGYVYEFRGSLSDLHQDLTTLRELQWIDKQTRAVLIQLNLYTPNIPMFTSVVILVEILSSSGIVPTASFKPFDVNGKQFLFYLKIKIIFTY</sequence>
<dbReference type="InterPro" id="IPR051223">
    <property type="entry name" value="Polycystin"/>
</dbReference>
<dbReference type="AlphaFoldDB" id="A0A8S3K8A0"/>
<feature type="domain" description="Polycystin" evidence="6">
    <location>
        <begin position="4"/>
        <end position="89"/>
    </location>
</feature>
<dbReference type="PANTHER" id="PTHR10877:SF150">
    <property type="entry name" value="REJ DOMAIN-CONTAINING PROTEIN"/>
    <property type="match status" value="1"/>
</dbReference>
<proteinExistence type="inferred from homology"/>
<comment type="subcellular location">
    <subcellularLocation>
        <location evidence="1">Membrane</location>
        <topology evidence="1">Multi-pass membrane protein</topology>
    </subcellularLocation>
</comment>
<accession>A0A8S3K8A0</accession>
<evidence type="ECO:0000256" key="2">
    <source>
        <dbReference type="ARBA" id="ARBA00007200"/>
    </source>
</evidence>
<evidence type="ECO:0000256" key="1">
    <source>
        <dbReference type="ARBA" id="ARBA00004141"/>
    </source>
</evidence>
<keyword evidence="3" id="KW-0812">Transmembrane</keyword>
<dbReference type="InterPro" id="IPR046791">
    <property type="entry name" value="Polycystin_dom"/>
</dbReference>
<name>A0A8S3K8A0_9BILA</name>
<reference evidence="7" key="1">
    <citation type="submission" date="2021-02" db="EMBL/GenBank/DDBJ databases">
        <authorList>
            <person name="Nowell W R."/>
        </authorList>
    </citation>
    <scope>NUCLEOTIDE SEQUENCE</scope>
</reference>
<dbReference type="Proteomes" id="UP000676336">
    <property type="component" value="Unassembled WGS sequence"/>
</dbReference>